<dbReference type="STRING" id="1036611.A0A1L9PYP7"/>
<dbReference type="OrthoDB" id="4236860at2759"/>
<feature type="region of interest" description="Disordered" evidence="7">
    <location>
        <begin position="658"/>
        <end position="682"/>
    </location>
</feature>
<evidence type="ECO:0000256" key="5">
    <source>
        <dbReference type="ARBA" id="ARBA00023163"/>
    </source>
</evidence>
<dbReference type="GO" id="GO:0008270">
    <property type="term" value="F:zinc ion binding"/>
    <property type="evidence" value="ECO:0007669"/>
    <property type="project" value="InterPro"/>
</dbReference>
<dbReference type="EMBL" id="KV878135">
    <property type="protein sequence ID" value="OJJ06556.1"/>
    <property type="molecule type" value="Genomic_DNA"/>
</dbReference>
<dbReference type="PROSITE" id="PS50048">
    <property type="entry name" value="ZN2_CY6_FUNGAL_2"/>
    <property type="match status" value="1"/>
</dbReference>
<keyword evidence="5" id="KW-0804">Transcription</keyword>
<dbReference type="VEuPathDB" id="FungiDB:ASPVEDRAFT_328578"/>
<keyword evidence="1" id="KW-0479">Metal-binding</keyword>
<dbReference type="PROSITE" id="PS00463">
    <property type="entry name" value="ZN2_CY6_FUNGAL_1"/>
    <property type="match status" value="1"/>
</dbReference>
<protein>
    <recommendedName>
        <fullName evidence="8">Zn(2)-C6 fungal-type domain-containing protein</fullName>
    </recommendedName>
</protein>
<dbReference type="SUPFAM" id="SSF57701">
    <property type="entry name" value="Zn2/Cys6 DNA-binding domain"/>
    <property type="match status" value="1"/>
</dbReference>
<gene>
    <name evidence="9" type="ORF">ASPVEDRAFT_328578</name>
</gene>
<proteinExistence type="predicted"/>
<name>A0A1L9PYP7_ASPVE</name>
<accession>A0A1L9PYP7</accession>
<dbReference type="CDD" id="cd12148">
    <property type="entry name" value="fungal_TF_MHR"/>
    <property type="match status" value="1"/>
</dbReference>
<dbReference type="InterPro" id="IPR036864">
    <property type="entry name" value="Zn2-C6_fun-type_DNA-bd_sf"/>
</dbReference>
<dbReference type="InterPro" id="IPR001138">
    <property type="entry name" value="Zn2Cys6_DnaBD"/>
</dbReference>
<reference evidence="10" key="1">
    <citation type="journal article" date="2017" name="Genome Biol.">
        <title>Comparative genomics reveals high biological diversity and specific adaptations in the industrially and medically important fungal genus Aspergillus.</title>
        <authorList>
            <person name="de Vries R.P."/>
            <person name="Riley R."/>
            <person name="Wiebenga A."/>
            <person name="Aguilar-Osorio G."/>
            <person name="Amillis S."/>
            <person name="Uchima C.A."/>
            <person name="Anderluh G."/>
            <person name="Asadollahi M."/>
            <person name="Askin M."/>
            <person name="Barry K."/>
            <person name="Battaglia E."/>
            <person name="Bayram O."/>
            <person name="Benocci T."/>
            <person name="Braus-Stromeyer S.A."/>
            <person name="Caldana C."/>
            <person name="Canovas D."/>
            <person name="Cerqueira G.C."/>
            <person name="Chen F."/>
            <person name="Chen W."/>
            <person name="Choi C."/>
            <person name="Clum A."/>
            <person name="Dos Santos R.A."/>
            <person name="Damasio A.R."/>
            <person name="Diallinas G."/>
            <person name="Emri T."/>
            <person name="Fekete E."/>
            <person name="Flipphi M."/>
            <person name="Freyberg S."/>
            <person name="Gallo A."/>
            <person name="Gournas C."/>
            <person name="Habgood R."/>
            <person name="Hainaut M."/>
            <person name="Harispe M.L."/>
            <person name="Henrissat B."/>
            <person name="Hilden K.S."/>
            <person name="Hope R."/>
            <person name="Hossain A."/>
            <person name="Karabika E."/>
            <person name="Karaffa L."/>
            <person name="Karanyi Z."/>
            <person name="Krasevec N."/>
            <person name="Kuo A."/>
            <person name="Kusch H."/>
            <person name="LaButti K."/>
            <person name="Lagendijk E.L."/>
            <person name="Lapidus A."/>
            <person name="Levasseur A."/>
            <person name="Lindquist E."/>
            <person name="Lipzen A."/>
            <person name="Logrieco A.F."/>
            <person name="MacCabe A."/>
            <person name="Maekelae M.R."/>
            <person name="Malavazi I."/>
            <person name="Melin P."/>
            <person name="Meyer V."/>
            <person name="Mielnichuk N."/>
            <person name="Miskei M."/>
            <person name="Molnar A.P."/>
            <person name="Mule G."/>
            <person name="Ngan C.Y."/>
            <person name="Orejas M."/>
            <person name="Orosz E."/>
            <person name="Ouedraogo J.P."/>
            <person name="Overkamp K.M."/>
            <person name="Park H.-S."/>
            <person name="Perrone G."/>
            <person name="Piumi F."/>
            <person name="Punt P.J."/>
            <person name="Ram A.F."/>
            <person name="Ramon A."/>
            <person name="Rauscher S."/>
            <person name="Record E."/>
            <person name="Riano-Pachon D.M."/>
            <person name="Robert V."/>
            <person name="Roehrig J."/>
            <person name="Ruller R."/>
            <person name="Salamov A."/>
            <person name="Salih N.S."/>
            <person name="Samson R.A."/>
            <person name="Sandor E."/>
            <person name="Sanguinetti M."/>
            <person name="Schuetze T."/>
            <person name="Sepcic K."/>
            <person name="Shelest E."/>
            <person name="Sherlock G."/>
            <person name="Sophianopoulou V."/>
            <person name="Squina F.M."/>
            <person name="Sun H."/>
            <person name="Susca A."/>
            <person name="Todd R.B."/>
            <person name="Tsang A."/>
            <person name="Unkles S.E."/>
            <person name="van de Wiele N."/>
            <person name="van Rossen-Uffink D."/>
            <person name="Oliveira J.V."/>
            <person name="Vesth T.C."/>
            <person name="Visser J."/>
            <person name="Yu J.-H."/>
            <person name="Zhou M."/>
            <person name="Andersen M.R."/>
            <person name="Archer D.B."/>
            <person name="Baker S.E."/>
            <person name="Benoit I."/>
            <person name="Brakhage A.A."/>
            <person name="Braus G.H."/>
            <person name="Fischer R."/>
            <person name="Frisvad J.C."/>
            <person name="Goldman G.H."/>
            <person name="Houbraken J."/>
            <person name="Oakley B."/>
            <person name="Pocsi I."/>
            <person name="Scazzocchio C."/>
            <person name="Seiboth B."/>
            <person name="vanKuyk P.A."/>
            <person name="Wortman J."/>
            <person name="Dyer P.S."/>
            <person name="Grigoriev I.V."/>
        </authorList>
    </citation>
    <scope>NUCLEOTIDE SEQUENCE [LARGE SCALE GENOMIC DNA]</scope>
    <source>
        <strain evidence="10">CBS 583.65</strain>
    </source>
</reference>
<dbReference type="GO" id="GO:0001228">
    <property type="term" value="F:DNA-binding transcription activator activity, RNA polymerase II-specific"/>
    <property type="evidence" value="ECO:0007669"/>
    <property type="project" value="TreeGrafter"/>
</dbReference>
<dbReference type="Pfam" id="PF04082">
    <property type="entry name" value="Fungal_trans"/>
    <property type="match status" value="1"/>
</dbReference>
<keyword evidence="2" id="KW-0862">Zinc</keyword>
<dbReference type="RefSeq" id="XP_040672318.1">
    <property type="nucleotide sequence ID" value="XM_040810655.1"/>
</dbReference>
<keyword evidence="6" id="KW-0539">Nucleus</keyword>
<feature type="region of interest" description="Disordered" evidence="7">
    <location>
        <begin position="67"/>
        <end position="98"/>
    </location>
</feature>
<organism evidence="9 10">
    <name type="scientific">Aspergillus versicolor CBS 583.65</name>
    <dbReference type="NCBI Taxonomy" id="1036611"/>
    <lineage>
        <taxon>Eukaryota</taxon>
        <taxon>Fungi</taxon>
        <taxon>Dikarya</taxon>
        <taxon>Ascomycota</taxon>
        <taxon>Pezizomycotina</taxon>
        <taxon>Eurotiomycetes</taxon>
        <taxon>Eurotiomycetidae</taxon>
        <taxon>Eurotiales</taxon>
        <taxon>Aspergillaceae</taxon>
        <taxon>Aspergillus</taxon>
        <taxon>Aspergillus subgen. Nidulantes</taxon>
    </lineage>
</organism>
<dbReference type="Pfam" id="PF00172">
    <property type="entry name" value="Zn_clus"/>
    <property type="match status" value="1"/>
</dbReference>
<evidence type="ECO:0000256" key="2">
    <source>
        <dbReference type="ARBA" id="ARBA00022833"/>
    </source>
</evidence>
<keyword evidence="10" id="KW-1185">Reference proteome</keyword>
<evidence type="ECO:0000256" key="4">
    <source>
        <dbReference type="ARBA" id="ARBA00023125"/>
    </source>
</evidence>
<feature type="compositionally biased region" description="Polar residues" evidence="7">
    <location>
        <begin position="659"/>
        <end position="670"/>
    </location>
</feature>
<sequence>MHSAMPVTGSQLQAAEPQRKRRRKIWSCTECRRRKVQCDRLFPVCGRCSRSGNSACCVYLDDVPTTSATDPSQLSDANDLVRGRCGGPGQSSSSQGDQLTLEKLAERVHRLESSLSQYKTALAEAVRPHAPLVVDNNFDTHCGTLAPDDRSLDPPLRGKGFATKFNGSTHTSALLNQVPGLRQFTREAFDKFPAIDQIRRAVHHSETWNNTASPVTVESLRALLPPRPETDALVEAYLQTFEFVYHILHLPDFKKDYKDLWEEGGSRKPHFVTVVLLIVAIALCLTSTAARAPGSERPPSRDRATRLIQACENWFQLRPLRYAHLLDFQAGFLLLLARQLNGRRYKQTWSNAGKLVRNFMSAGLHREGSSLGGDISSLDRELRRRIWAAAAEFELQASLEQGMTPMPWMQQSDILPPKNIPDESFEDLVDLSELTRTLNPSWYLSTSTLSLSFRHSLTSLLNDPHAVISFLDVKEHTERIISYLSAVPPYSTLKAEPISALLRINLQQYQLVLHLRQATQSTSPAERDFSLMVMWNSAREIITTHRELLANASNMLELLCGDQFRAALSLCYVYVACKSMTNITFLTLPDHDFFLFMRDATTLIQNKTLRFSGDQRQLWITTASQAFMKAFNEPHRRDHFLKLAVEEFIASFDNEKDISSQPASKTTTAESAPLTEAPLEIQPPDDPIMAQDIFHDRLDWSGWEMDGLDTLDLVDFLDFD</sequence>
<dbReference type="AlphaFoldDB" id="A0A1L9PYP7"/>
<dbReference type="GO" id="GO:0006351">
    <property type="term" value="P:DNA-templated transcription"/>
    <property type="evidence" value="ECO:0007669"/>
    <property type="project" value="InterPro"/>
</dbReference>
<feature type="domain" description="Zn(2)-C6 fungal-type" evidence="8">
    <location>
        <begin position="27"/>
        <end position="59"/>
    </location>
</feature>
<dbReference type="InterPro" id="IPR051430">
    <property type="entry name" value="Fungal_TF_Env_Response"/>
</dbReference>
<dbReference type="InterPro" id="IPR007219">
    <property type="entry name" value="XnlR_reg_dom"/>
</dbReference>
<dbReference type="GeneID" id="63726166"/>
<evidence type="ECO:0000313" key="9">
    <source>
        <dbReference type="EMBL" id="OJJ06556.1"/>
    </source>
</evidence>
<evidence type="ECO:0000256" key="3">
    <source>
        <dbReference type="ARBA" id="ARBA00023015"/>
    </source>
</evidence>
<evidence type="ECO:0000259" key="8">
    <source>
        <dbReference type="PROSITE" id="PS50048"/>
    </source>
</evidence>
<dbReference type="Gene3D" id="4.10.240.10">
    <property type="entry name" value="Zn(2)-C6 fungal-type DNA-binding domain"/>
    <property type="match status" value="1"/>
</dbReference>
<dbReference type="SMART" id="SM00066">
    <property type="entry name" value="GAL4"/>
    <property type="match status" value="1"/>
</dbReference>
<dbReference type="GO" id="GO:0005634">
    <property type="term" value="C:nucleus"/>
    <property type="evidence" value="ECO:0007669"/>
    <property type="project" value="TreeGrafter"/>
</dbReference>
<keyword evidence="3" id="KW-0805">Transcription regulation</keyword>
<keyword evidence="4" id="KW-0238">DNA-binding</keyword>
<evidence type="ECO:0000313" key="10">
    <source>
        <dbReference type="Proteomes" id="UP000184073"/>
    </source>
</evidence>
<evidence type="ECO:0000256" key="6">
    <source>
        <dbReference type="ARBA" id="ARBA00023242"/>
    </source>
</evidence>
<evidence type="ECO:0000256" key="1">
    <source>
        <dbReference type="ARBA" id="ARBA00022723"/>
    </source>
</evidence>
<dbReference type="PANTHER" id="PTHR31944:SF131">
    <property type="entry name" value="HEME-RESPONSIVE ZINC FINGER TRANSCRIPTION FACTOR HAP1"/>
    <property type="match status" value="1"/>
</dbReference>
<dbReference type="GO" id="GO:0000978">
    <property type="term" value="F:RNA polymerase II cis-regulatory region sequence-specific DNA binding"/>
    <property type="evidence" value="ECO:0007669"/>
    <property type="project" value="TreeGrafter"/>
</dbReference>
<evidence type="ECO:0000256" key="7">
    <source>
        <dbReference type="SAM" id="MobiDB-lite"/>
    </source>
</evidence>
<dbReference type="PANTHER" id="PTHR31944">
    <property type="entry name" value="HEME-RESPONSIVE ZINC FINGER TRANSCRIPTION FACTOR HAP1"/>
    <property type="match status" value="1"/>
</dbReference>
<feature type="compositionally biased region" description="Polar residues" evidence="7">
    <location>
        <begin position="67"/>
        <end position="76"/>
    </location>
</feature>
<dbReference type="CDD" id="cd00067">
    <property type="entry name" value="GAL4"/>
    <property type="match status" value="1"/>
</dbReference>
<dbReference type="Proteomes" id="UP000184073">
    <property type="component" value="Unassembled WGS sequence"/>
</dbReference>